<evidence type="ECO:0000256" key="3">
    <source>
        <dbReference type="ARBA" id="ARBA00022692"/>
    </source>
</evidence>
<evidence type="ECO:0000313" key="8">
    <source>
        <dbReference type="EMBL" id="MCL1631007.1"/>
    </source>
</evidence>
<evidence type="ECO:0000256" key="6">
    <source>
        <dbReference type="SAM" id="Phobius"/>
    </source>
</evidence>
<keyword evidence="9" id="KW-1185">Reference proteome</keyword>
<dbReference type="PANTHER" id="PTHR38459:SF1">
    <property type="entry name" value="PROPHAGE BACTOPRENOL-LINKED GLUCOSE TRANSLOCASE HOMOLOG"/>
    <property type="match status" value="1"/>
</dbReference>
<protein>
    <submittedName>
        <fullName evidence="8">GtrA family protein</fullName>
    </submittedName>
</protein>
<keyword evidence="5 6" id="KW-0472">Membrane</keyword>
<gene>
    <name evidence="8" type="ORF">M3N64_03485</name>
</gene>
<evidence type="ECO:0000256" key="2">
    <source>
        <dbReference type="ARBA" id="ARBA00009399"/>
    </source>
</evidence>
<reference evidence="8 9" key="1">
    <citation type="submission" date="2022-05" db="EMBL/GenBank/DDBJ databases">
        <title>Sporolactobacillus sp nov CPB3-1, isolated from tree bark (Mangifera indica L.).</title>
        <authorList>
            <person name="Phuengjayaem S."/>
            <person name="Tanasupawat S."/>
        </authorList>
    </citation>
    <scope>NUCLEOTIDE SEQUENCE [LARGE SCALE GENOMIC DNA]</scope>
    <source>
        <strain evidence="8 9">CPB3-1</strain>
    </source>
</reference>
<sequence>MGTQSKEKIMDQLTEPAVRKGNWMRQAISFGLIGVSNTAVDFIVFFLLTHFLYLYYAPAQVLSYSSGMLNSYLWNSKITFSGSTGSFTRIIRFVLLNVAVLGITLISMHLLLFLPLYVNKLFSTLIGMTVNFLLSKLWVFRI</sequence>
<evidence type="ECO:0000256" key="5">
    <source>
        <dbReference type="ARBA" id="ARBA00023136"/>
    </source>
</evidence>
<evidence type="ECO:0000313" key="9">
    <source>
        <dbReference type="Proteomes" id="UP001203004"/>
    </source>
</evidence>
<accession>A0ABT0M805</accession>
<feature type="domain" description="GtrA/DPMS transmembrane" evidence="7">
    <location>
        <begin position="30"/>
        <end position="140"/>
    </location>
</feature>
<organism evidence="8 9">
    <name type="scientific">Sporolactobacillus mangiferae</name>
    <dbReference type="NCBI Taxonomy" id="2940498"/>
    <lineage>
        <taxon>Bacteria</taxon>
        <taxon>Bacillati</taxon>
        <taxon>Bacillota</taxon>
        <taxon>Bacilli</taxon>
        <taxon>Bacillales</taxon>
        <taxon>Sporolactobacillaceae</taxon>
        <taxon>Sporolactobacillus</taxon>
    </lineage>
</organism>
<dbReference type="InterPro" id="IPR051401">
    <property type="entry name" value="GtrA_CellWall_Glycosyl"/>
</dbReference>
<keyword evidence="3 6" id="KW-0812">Transmembrane</keyword>
<keyword evidence="4 6" id="KW-1133">Transmembrane helix</keyword>
<evidence type="ECO:0000259" key="7">
    <source>
        <dbReference type="Pfam" id="PF04138"/>
    </source>
</evidence>
<dbReference type="Pfam" id="PF04138">
    <property type="entry name" value="GtrA_DPMS_TM"/>
    <property type="match status" value="1"/>
</dbReference>
<proteinExistence type="inferred from homology"/>
<comment type="similarity">
    <text evidence="2">Belongs to the GtrA family.</text>
</comment>
<evidence type="ECO:0000256" key="4">
    <source>
        <dbReference type="ARBA" id="ARBA00022989"/>
    </source>
</evidence>
<comment type="subcellular location">
    <subcellularLocation>
        <location evidence="1">Membrane</location>
        <topology evidence="1">Multi-pass membrane protein</topology>
    </subcellularLocation>
</comment>
<feature type="transmembrane region" description="Helical" evidence="6">
    <location>
        <begin position="27"/>
        <end position="47"/>
    </location>
</feature>
<evidence type="ECO:0000256" key="1">
    <source>
        <dbReference type="ARBA" id="ARBA00004141"/>
    </source>
</evidence>
<comment type="caution">
    <text evidence="8">The sequence shown here is derived from an EMBL/GenBank/DDBJ whole genome shotgun (WGS) entry which is preliminary data.</text>
</comment>
<dbReference type="PANTHER" id="PTHR38459">
    <property type="entry name" value="PROPHAGE BACTOPRENOL-LINKED GLUCOSE TRANSLOCASE HOMOLOG"/>
    <property type="match status" value="1"/>
</dbReference>
<feature type="transmembrane region" description="Helical" evidence="6">
    <location>
        <begin position="94"/>
        <end position="115"/>
    </location>
</feature>
<name>A0ABT0M805_9BACL</name>
<feature type="transmembrane region" description="Helical" evidence="6">
    <location>
        <begin position="121"/>
        <end position="140"/>
    </location>
</feature>
<dbReference type="Proteomes" id="UP001203004">
    <property type="component" value="Unassembled WGS sequence"/>
</dbReference>
<dbReference type="RefSeq" id="WP_249098025.1">
    <property type="nucleotide sequence ID" value="NZ_JAMAST010000002.1"/>
</dbReference>
<dbReference type="InterPro" id="IPR007267">
    <property type="entry name" value="GtrA_DPMS_TM"/>
</dbReference>
<feature type="transmembrane region" description="Helical" evidence="6">
    <location>
        <begin position="53"/>
        <end position="73"/>
    </location>
</feature>
<dbReference type="EMBL" id="JAMAST010000002">
    <property type="protein sequence ID" value="MCL1631007.1"/>
    <property type="molecule type" value="Genomic_DNA"/>
</dbReference>